<dbReference type="EMBL" id="CAADRP010000369">
    <property type="protein sequence ID" value="VFU27463.1"/>
    <property type="molecule type" value="Genomic_DNA"/>
</dbReference>
<evidence type="ECO:0000313" key="1">
    <source>
        <dbReference type="EMBL" id="VFU27463.1"/>
    </source>
</evidence>
<dbReference type="AlphaFoldDB" id="A0A6N2KM09"/>
<gene>
    <name evidence="1" type="ORF">SVIM_LOCUS82582</name>
</gene>
<name>A0A6N2KM09_SALVM</name>
<protein>
    <submittedName>
        <fullName evidence="1">Uncharacterized protein</fullName>
    </submittedName>
</protein>
<proteinExistence type="predicted"/>
<reference evidence="1" key="1">
    <citation type="submission" date="2019-03" db="EMBL/GenBank/DDBJ databases">
        <authorList>
            <person name="Mank J."/>
            <person name="Almeida P."/>
        </authorList>
    </citation>
    <scope>NUCLEOTIDE SEQUENCE</scope>
    <source>
        <strain evidence="1">78183</strain>
    </source>
</reference>
<sequence length="108" mass="12398">MVDCCEGNKKKRCRKRYVGADEKGTLMARERKRELVAVRSGGLRWSVVVKENKKKGRQWLEEEQHMITQSQTQSLELKAPYAGTLSLAIVDTRRKCCTASIICEIINR</sequence>
<accession>A0A6N2KM09</accession>
<organism evidence="1">
    <name type="scientific">Salix viminalis</name>
    <name type="common">Common osier</name>
    <name type="synonym">Basket willow</name>
    <dbReference type="NCBI Taxonomy" id="40686"/>
    <lineage>
        <taxon>Eukaryota</taxon>
        <taxon>Viridiplantae</taxon>
        <taxon>Streptophyta</taxon>
        <taxon>Embryophyta</taxon>
        <taxon>Tracheophyta</taxon>
        <taxon>Spermatophyta</taxon>
        <taxon>Magnoliopsida</taxon>
        <taxon>eudicotyledons</taxon>
        <taxon>Gunneridae</taxon>
        <taxon>Pentapetalae</taxon>
        <taxon>rosids</taxon>
        <taxon>fabids</taxon>
        <taxon>Malpighiales</taxon>
        <taxon>Salicaceae</taxon>
        <taxon>Saliceae</taxon>
        <taxon>Salix</taxon>
    </lineage>
</organism>